<dbReference type="eggNOG" id="COG1416">
    <property type="taxonomic scope" value="Bacteria"/>
</dbReference>
<dbReference type="HOGENOM" id="CLU_127515_3_1_9"/>
<evidence type="ECO:0000313" key="2">
    <source>
        <dbReference type="Proteomes" id="UP000008550"/>
    </source>
</evidence>
<dbReference type="RefSeq" id="WP_012282973.1">
    <property type="nucleotide sequence ID" value="NC_010337.2"/>
</dbReference>
<organism evidence="1 2">
    <name type="scientific">Heliobacterium modesticaldum (strain ATCC 51547 / Ice1)</name>
    <dbReference type="NCBI Taxonomy" id="498761"/>
    <lineage>
        <taxon>Bacteria</taxon>
        <taxon>Bacillati</taxon>
        <taxon>Bacillota</taxon>
        <taxon>Clostridia</taxon>
        <taxon>Eubacteriales</taxon>
        <taxon>Heliobacteriaceae</taxon>
        <taxon>Heliomicrobium</taxon>
    </lineage>
</organism>
<dbReference type="SUPFAM" id="SSF75169">
    <property type="entry name" value="DsrEFH-like"/>
    <property type="match status" value="1"/>
</dbReference>
<dbReference type="Proteomes" id="UP000008550">
    <property type="component" value="Chromosome"/>
</dbReference>
<dbReference type="OrthoDB" id="6412948at2"/>
<dbReference type="InterPro" id="IPR027396">
    <property type="entry name" value="DsrEFH-like"/>
</dbReference>
<dbReference type="PANTHER" id="PTHR37691:SF1">
    <property type="entry name" value="BLR3518 PROTEIN"/>
    <property type="match status" value="1"/>
</dbReference>
<dbReference type="STRING" id="498761.HM1_1914"/>
<sequence length="115" mass="12494">MKIIYHVGDMQGWPKVFNSLAGFFQVAPQSFDLLILANGPGVQGLVKTDAPQGDFSPYDRLPELVEKGAKILACENALRRNNIDVKALPAFVSTVPSSIVELAEKQAAGYSYIRA</sequence>
<dbReference type="AlphaFoldDB" id="B0TFP2"/>
<dbReference type="KEGG" id="hmo:HM1_1914"/>
<proteinExistence type="predicted"/>
<dbReference type="InterPro" id="IPR003787">
    <property type="entry name" value="Sulphur_relay_DsrE/F-like"/>
</dbReference>
<dbReference type="Gene3D" id="3.40.1260.10">
    <property type="entry name" value="DsrEFH-like"/>
    <property type="match status" value="1"/>
</dbReference>
<name>B0TFP2_HELMI</name>
<gene>
    <name evidence="1" type="ORF">HM1_1914</name>
</gene>
<dbReference type="Pfam" id="PF02635">
    <property type="entry name" value="DsrE"/>
    <property type="match status" value="1"/>
</dbReference>
<reference evidence="1 2" key="1">
    <citation type="journal article" date="2008" name="J. Bacteriol.">
        <title>The genome of Heliobacterium modesticaldum, a phototrophic representative of the Firmicutes containing the simplest photosynthetic apparatus.</title>
        <authorList>
            <person name="Sattley W.M."/>
            <person name="Madigan M.T."/>
            <person name="Swingley W.D."/>
            <person name="Cheung P.C."/>
            <person name="Clocksin K.M."/>
            <person name="Conrad A.L."/>
            <person name="Dejesa L.C."/>
            <person name="Honchak B.M."/>
            <person name="Jung D.O."/>
            <person name="Karbach L.E."/>
            <person name="Kurdoglu A."/>
            <person name="Lahiri S."/>
            <person name="Mastrian S.D."/>
            <person name="Page L.E."/>
            <person name="Taylor H.L."/>
            <person name="Wang Z.T."/>
            <person name="Raymond J."/>
            <person name="Chen M."/>
            <person name="Blankenship R.E."/>
            <person name="Touchman J.W."/>
        </authorList>
    </citation>
    <scope>NUCLEOTIDE SEQUENCE [LARGE SCALE GENOMIC DNA]</scope>
    <source>
        <strain evidence="2">ATCC 51547 / Ice1</strain>
    </source>
</reference>
<dbReference type="PANTHER" id="PTHR37691">
    <property type="entry name" value="BLR3518 PROTEIN"/>
    <property type="match status" value="1"/>
</dbReference>
<accession>B0TFP2</accession>
<dbReference type="EMBL" id="CP000930">
    <property type="protein sequence ID" value="ABZ84472.1"/>
    <property type="molecule type" value="Genomic_DNA"/>
</dbReference>
<evidence type="ECO:0000313" key="1">
    <source>
        <dbReference type="EMBL" id="ABZ84472.1"/>
    </source>
</evidence>
<protein>
    <submittedName>
        <fullName evidence="1">Uncharacterized protein</fullName>
    </submittedName>
</protein>
<keyword evidence="2" id="KW-1185">Reference proteome</keyword>